<gene>
    <name evidence="4" type="ORF">L9F63_007997</name>
</gene>
<dbReference type="PANTHER" id="PTHR10075">
    <property type="entry name" value="BASIGIN RELATED"/>
    <property type="match status" value="1"/>
</dbReference>
<accession>A0AAD7Z6V1</accession>
<dbReference type="SUPFAM" id="SSF48726">
    <property type="entry name" value="Immunoglobulin"/>
    <property type="match status" value="3"/>
</dbReference>
<keyword evidence="5" id="KW-1185">Reference proteome</keyword>
<evidence type="ECO:0000313" key="5">
    <source>
        <dbReference type="Proteomes" id="UP001233999"/>
    </source>
</evidence>
<feature type="domain" description="Ig-like" evidence="3">
    <location>
        <begin position="226"/>
        <end position="319"/>
    </location>
</feature>
<dbReference type="InterPro" id="IPR003598">
    <property type="entry name" value="Ig_sub2"/>
</dbReference>
<protein>
    <recommendedName>
        <fullName evidence="3">Ig-like domain-containing protein</fullName>
    </recommendedName>
</protein>
<dbReference type="Pfam" id="PF13927">
    <property type="entry name" value="Ig_3"/>
    <property type="match status" value="3"/>
</dbReference>
<reference evidence="4" key="2">
    <citation type="submission" date="2023-05" db="EMBL/GenBank/DDBJ databases">
        <authorList>
            <person name="Fouks B."/>
        </authorList>
    </citation>
    <scope>NUCLEOTIDE SEQUENCE</scope>
    <source>
        <strain evidence="4">Stay&amp;Tobe</strain>
        <tissue evidence="4">Testes</tissue>
    </source>
</reference>
<dbReference type="AlphaFoldDB" id="A0AAD7Z6V1"/>
<evidence type="ECO:0000256" key="2">
    <source>
        <dbReference type="ARBA" id="ARBA00023319"/>
    </source>
</evidence>
<dbReference type="EMBL" id="JASPKZ010010257">
    <property type="protein sequence ID" value="KAJ9574837.1"/>
    <property type="molecule type" value="Genomic_DNA"/>
</dbReference>
<dbReference type="PROSITE" id="PS50835">
    <property type="entry name" value="IG_LIKE"/>
    <property type="match status" value="3"/>
</dbReference>
<name>A0AAD7Z6V1_DIPPU</name>
<dbReference type="InterPro" id="IPR003599">
    <property type="entry name" value="Ig_sub"/>
</dbReference>
<keyword evidence="1" id="KW-1015">Disulfide bond</keyword>
<dbReference type="SMART" id="SM00408">
    <property type="entry name" value="IGc2"/>
    <property type="match status" value="3"/>
</dbReference>
<organism evidence="4 5">
    <name type="scientific">Diploptera punctata</name>
    <name type="common">Pacific beetle cockroach</name>
    <dbReference type="NCBI Taxonomy" id="6984"/>
    <lineage>
        <taxon>Eukaryota</taxon>
        <taxon>Metazoa</taxon>
        <taxon>Ecdysozoa</taxon>
        <taxon>Arthropoda</taxon>
        <taxon>Hexapoda</taxon>
        <taxon>Insecta</taxon>
        <taxon>Pterygota</taxon>
        <taxon>Neoptera</taxon>
        <taxon>Polyneoptera</taxon>
        <taxon>Dictyoptera</taxon>
        <taxon>Blattodea</taxon>
        <taxon>Blaberoidea</taxon>
        <taxon>Blaberidae</taxon>
        <taxon>Diplopterinae</taxon>
        <taxon>Diploptera</taxon>
    </lineage>
</organism>
<keyword evidence="2" id="KW-0393">Immunoglobulin domain</keyword>
<dbReference type="GO" id="GO:0098632">
    <property type="term" value="F:cell-cell adhesion mediator activity"/>
    <property type="evidence" value="ECO:0007669"/>
    <property type="project" value="TreeGrafter"/>
</dbReference>
<dbReference type="Gene3D" id="2.60.40.10">
    <property type="entry name" value="Immunoglobulins"/>
    <property type="match status" value="3"/>
</dbReference>
<dbReference type="InterPro" id="IPR007110">
    <property type="entry name" value="Ig-like_dom"/>
</dbReference>
<dbReference type="CDD" id="cd00096">
    <property type="entry name" value="Ig"/>
    <property type="match status" value="2"/>
</dbReference>
<evidence type="ECO:0000313" key="4">
    <source>
        <dbReference type="EMBL" id="KAJ9574837.1"/>
    </source>
</evidence>
<dbReference type="FunFam" id="2.60.40.10:FF:000032">
    <property type="entry name" value="palladin isoform X1"/>
    <property type="match status" value="1"/>
</dbReference>
<dbReference type="PANTHER" id="PTHR10075:SF100">
    <property type="entry name" value="FASCICLIN-2"/>
    <property type="match status" value="1"/>
</dbReference>
<dbReference type="SMART" id="SM00409">
    <property type="entry name" value="IG"/>
    <property type="match status" value="3"/>
</dbReference>
<evidence type="ECO:0000256" key="1">
    <source>
        <dbReference type="ARBA" id="ARBA00023157"/>
    </source>
</evidence>
<dbReference type="GO" id="GO:0007156">
    <property type="term" value="P:homophilic cell adhesion via plasma membrane adhesion molecules"/>
    <property type="evidence" value="ECO:0007669"/>
    <property type="project" value="TreeGrafter"/>
</dbReference>
<sequence length="328" mass="35945">MIHKVKTSDEGFYSCVGIPEDSTKPSQTYTAELNIAYLNDLTPSSFEPPLPDSKTRIVPEKAEFELTCIPAAGNPPARVWWLDPRGHTVSDSGPVRVDETRLIIEAARAVDDSGSYTCVAENMAGTKMASFNLIVSTPPSIVMDPLSLTVEEGDRASLMCQFQAMAHPVTSVLWRKNGKLLSDNGSHIKMNKMNGTLIINDIQLEDKGNYSCLVNTTGFKPVHSKPAIVIVKEKLKFSPRPVNKKLELGSSAKIYCKAQGDLPPIIKWFKEGQQGTIPDNVKDINGTLHFTNVTASDKGRYVCVATNSQGIINATIEIDVIGMFKKYL</sequence>
<evidence type="ECO:0000259" key="3">
    <source>
        <dbReference type="PROSITE" id="PS50835"/>
    </source>
</evidence>
<dbReference type="GO" id="GO:0070593">
    <property type="term" value="P:dendrite self-avoidance"/>
    <property type="evidence" value="ECO:0007669"/>
    <property type="project" value="TreeGrafter"/>
</dbReference>
<dbReference type="GO" id="GO:0030424">
    <property type="term" value="C:axon"/>
    <property type="evidence" value="ECO:0007669"/>
    <property type="project" value="TreeGrafter"/>
</dbReference>
<dbReference type="InterPro" id="IPR013783">
    <property type="entry name" value="Ig-like_fold"/>
</dbReference>
<feature type="domain" description="Ig-like" evidence="3">
    <location>
        <begin position="43"/>
        <end position="136"/>
    </location>
</feature>
<dbReference type="PIRSF" id="PIRSF000615">
    <property type="entry name" value="TyrPK_CSF1-R"/>
    <property type="match status" value="1"/>
</dbReference>
<proteinExistence type="predicted"/>
<dbReference type="GO" id="GO:0005886">
    <property type="term" value="C:plasma membrane"/>
    <property type="evidence" value="ECO:0007669"/>
    <property type="project" value="TreeGrafter"/>
</dbReference>
<feature type="domain" description="Ig-like" evidence="3">
    <location>
        <begin position="139"/>
        <end position="215"/>
    </location>
</feature>
<dbReference type="Proteomes" id="UP001233999">
    <property type="component" value="Unassembled WGS sequence"/>
</dbReference>
<dbReference type="InterPro" id="IPR036179">
    <property type="entry name" value="Ig-like_dom_sf"/>
</dbReference>
<reference evidence="4" key="1">
    <citation type="journal article" date="2023" name="IScience">
        <title>Live-bearing cockroach genome reveals convergent evolutionary mechanisms linked to viviparity in insects and beyond.</title>
        <authorList>
            <person name="Fouks B."/>
            <person name="Harrison M.C."/>
            <person name="Mikhailova A.A."/>
            <person name="Marchal E."/>
            <person name="English S."/>
            <person name="Carruthers M."/>
            <person name="Jennings E.C."/>
            <person name="Chiamaka E.L."/>
            <person name="Frigard R.A."/>
            <person name="Pippel M."/>
            <person name="Attardo G.M."/>
            <person name="Benoit J.B."/>
            <person name="Bornberg-Bauer E."/>
            <person name="Tobe S.S."/>
        </authorList>
    </citation>
    <scope>NUCLEOTIDE SEQUENCE</scope>
    <source>
        <strain evidence="4">Stay&amp;Tobe</strain>
    </source>
</reference>
<comment type="caution">
    <text evidence="4">The sequence shown here is derived from an EMBL/GenBank/DDBJ whole genome shotgun (WGS) entry which is preliminary data.</text>
</comment>
<dbReference type="GO" id="GO:0007411">
    <property type="term" value="P:axon guidance"/>
    <property type="evidence" value="ECO:0007669"/>
    <property type="project" value="TreeGrafter"/>
</dbReference>